<feature type="region of interest" description="Disordered" evidence="1">
    <location>
        <begin position="59"/>
        <end position="90"/>
    </location>
</feature>
<evidence type="ECO:0008006" key="4">
    <source>
        <dbReference type="Google" id="ProtNLM"/>
    </source>
</evidence>
<keyword evidence="3" id="KW-1185">Reference proteome</keyword>
<gene>
    <name evidence="2" type="ORF">P7228_08205</name>
</gene>
<protein>
    <recommendedName>
        <fullName evidence="4">Lipoprotein</fullName>
    </recommendedName>
</protein>
<accession>A0ABY8FQ13</accession>
<proteinExistence type="predicted"/>
<evidence type="ECO:0000313" key="3">
    <source>
        <dbReference type="Proteomes" id="UP001215827"/>
    </source>
</evidence>
<sequence>MRNIFAYSIAAVALPLAACSEETRDNAEVMAEHAADDTAKNLDAAGEVLEDHIADAAAGVSEGADAVEEHLRDEDDPQDELEKAPAFNGN</sequence>
<dbReference type="EMBL" id="CP121106">
    <property type="protein sequence ID" value="WFL75993.1"/>
    <property type="molecule type" value="Genomic_DNA"/>
</dbReference>
<name>A0ABY8FQ13_9SPHN</name>
<reference evidence="2 3" key="1">
    <citation type="submission" date="2023-03" db="EMBL/GenBank/DDBJ databases">
        <title>Altererythrobacter sp. CAU 1644 isolated from sand.</title>
        <authorList>
            <person name="Kim W."/>
        </authorList>
    </citation>
    <scope>NUCLEOTIDE SEQUENCE [LARGE SCALE GENOMIC DNA]</scope>
    <source>
        <strain evidence="2 3">CAU 1644</strain>
    </source>
</reference>
<evidence type="ECO:0000256" key="1">
    <source>
        <dbReference type="SAM" id="MobiDB-lite"/>
    </source>
</evidence>
<organism evidence="2 3">
    <name type="scientific">Altererythrobacter arenosus</name>
    <dbReference type="NCBI Taxonomy" id="3032592"/>
    <lineage>
        <taxon>Bacteria</taxon>
        <taxon>Pseudomonadati</taxon>
        <taxon>Pseudomonadota</taxon>
        <taxon>Alphaproteobacteria</taxon>
        <taxon>Sphingomonadales</taxon>
        <taxon>Erythrobacteraceae</taxon>
        <taxon>Altererythrobacter</taxon>
    </lineage>
</organism>
<evidence type="ECO:0000313" key="2">
    <source>
        <dbReference type="EMBL" id="WFL75993.1"/>
    </source>
</evidence>
<dbReference type="Proteomes" id="UP001215827">
    <property type="component" value="Chromosome"/>
</dbReference>
<dbReference type="RefSeq" id="WP_278014761.1">
    <property type="nucleotide sequence ID" value="NZ_CP121106.1"/>
</dbReference>